<sequence>MKLTHKLCGAALVAVAAVAVAAPNTQAVNNLEHSGDAYIEFTRNTDGGPGTTITKPGTEDSTITNIPGVTDPGDFGIMAVTPLDFSSHEVVAGSIATREYFALPFEANAGNADAYKVENFVKFRDHRSTLNRKYTLSAEMTQEFTGTVDGTPVTLAGSKLTFKNLKLRSIDASHLQPANPQFATSAELSVGGGSVQFLENTEADKGAGDYELTFGDYDAGTATDAVKLDIDGAAQIFETKYTAKVLWTLADVK</sequence>
<feature type="domain" description="WxL" evidence="2">
    <location>
        <begin position="36"/>
        <end position="251"/>
    </location>
</feature>
<protein>
    <submittedName>
        <fullName evidence="3">WxL domain-containing protein</fullName>
    </submittedName>
</protein>
<reference evidence="3 4" key="1">
    <citation type="submission" date="2020-12" db="EMBL/GenBank/DDBJ databases">
        <title>Vagococcus allomyrinae sp. nov. and Enterococcus lavae sp. nov., isolated from the larvae of Allomyrina dichotoma.</title>
        <authorList>
            <person name="Lee S.D."/>
        </authorList>
    </citation>
    <scope>NUCLEOTIDE SEQUENCE [LARGE SCALE GENOMIC DNA]</scope>
    <source>
        <strain evidence="3 4">BWM-S5</strain>
    </source>
</reference>
<evidence type="ECO:0000313" key="4">
    <source>
        <dbReference type="Proteomes" id="UP000673375"/>
    </source>
</evidence>
<proteinExistence type="predicted"/>
<gene>
    <name evidence="3" type="ORF">I6N96_14595</name>
</gene>
<feature type="signal peptide" evidence="1">
    <location>
        <begin position="1"/>
        <end position="21"/>
    </location>
</feature>
<feature type="chain" id="PRO_5046188872" evidence="1">
    <location>
        <begin position="22"/>
        <end position="253"/>
    </location>
</feature>
<keyword evidence="4" id="KW-1185">Reference proteome</keyword>
<evidence type="ECO:0000256" key="1">
    <source>
        <dbReference type="SAM" id="SignalP"/>
    </source>
</evidence>
<accession>A0ABS4CNF2</accession>
<dbReference type="Proteomes" id="UP000673375">
    <property type="component" value="Unassembled WGS sequence"/>
</dbReference>
<name>A0ABS4CNF2_9ENTE</name>
<organism evidence="3 4">
    <name type="scientific">Enterococcus larvae</name>
    <dbReference type="NCBI Taxonomy" id="2794352"/>
    <lineage>
        <taxon>Bacteria</taxon>
        <taxon>Bacillati</taxon>
        <taxon>Bacillota</taxon>
        <taxon>Bacilli</taxon>
        <taxon>Lactobacillales</taxon>
        <taxon>Enterococcaceae</taxon>
        <taxon>Enterococcus</taxon>
    </lineage>
</organism>
<dbReference type="InterPro" id="IPR027994">
    <property type="entry name" value="WxL_dom"/>
</dbReference>
<dbReference type="RefSeq" id="WP_209558293.1">
    <property type="nucleotide sequence ID" value="NZ_JAEDXU010000008.1"/>
</dbReference>
<evidence type="ECO:0000313" key="3">
    <source>
        <dbReference type="EMBL" id="MBP1047512.1"/>
    </source>
</evidence>
<keyword evidence="1" id="KW-0732">Signal</keyword>
<comment type="caution">
    <text evidence="3">The sequence shown here is derived from an EMBL/GenBank/DDBJ whole genome shotgun (WGS) entry which is preliminary data.</text>
</comment>
<evidence type="ECO:0000259" key="2">
    <source>
        <dbReference type="Pfam" id="PF13731"/>
    </source>
</evidence>
<dbReference type="Pfam" id="PF13731">
    <property type="entry name" value="WxL"/>
    <property type="match status" value="1"/>
</dbReference>
<dbReference type="EMBL" id="JAEDXU010000008">
    <property type="protein sequence ID" value="MBP1047512.1"/>
    <property type="molecule type" value="Genomic_DNA"/>
</dbReference>